<evidence type="ECO:0000259" key="11">
    <source>
        <dbReference type="Pfam" id="PF05193"/>
    </source>
</evidence>
<dbReference type="Proteomes" id="UP000031980">
    <property type="component" value="Unassembled WGS sequence"/>
</dbReference>
<comment type="caution">
    <text evidence="12">The sequence shown here is derived from an EMBL/GenBank/DDBJ whole genome shotgun (WGS) entry which is preliminary data.</text>
</comment>
<dbReference type="OrthoDB" id="9811314at2"/>
<dbReference type="PROSITE" id="PS00143">
    <property type="entry name" value="INSULINASE"/>
    <property type="match status" value="1"/>
</dbReference>
<evidence type="ECO:0000256" key="9">
    <source>
        <dbReference type="SAM" id="SignalP"/>
    </source>
</evidence>
<dbReference type="AlphaFoldDB" id="A0A0C3RFF0"/>
<dbReference type="InterPro" id="IPR011249">
    <property type="entry name" value="Metalloenz_LuxS/M16"/>
</dbReference>
<dbReference type="EMBL" id="JPIU01000040">
    <property type="protein sequence ID" value="KIO43959.1"/>
    <property type="molecule type" value="Genomic_DNA"/>
</dbReference>
<dbReference type="GO" id="GO:0006508">
    <property type="term" value="P:proteolysis"/>
    <property type="evidence" value="ECO:0007669"/>
    <property type="project" value="UniProtKB-KW"/>
</dbReference>
<name>A0A0C3RFF0_9PORP</name>
<evidence type="ECO:0000256" key="3">
    <source>
        <dbReference type="ARBA" id="ARBA00022670"/>
    </source>
</evidence>
<protein>
    <submittedName>
        <fullName evidence="12">Peptidase M16</fullName>
    </submittedName>
</protein>
<evidence type="ECO:0000259" key="10">
    <source>
        <dbReference type="Pfam" id="PF00675"/>
    </source>
</evidence>
<evidence type="ECO:0000256" key="6">
    <source>
        <dbReference type="ARBA" id="ARBA00022833"/>
    </source>
</evidence>
<feature type="signal peptide" evidence="9">
    <location>
        <begin position="1"/>
        <end position="21"/>
    </location>
</feature>
<dbReference type="RefSeq" id="WP_041505377.1">
    <property type="nucleotide sequence ID" value="NZ_JPIU01000040.1"/>
</dbReference>
<comment type="similarity">
    <text evidence="2 8">Belongs to the peptidase M16 family.</text>
</comment>
<dbReference type="InterPro" id="IPR011765">
    <property type="entry name" value="Pept_M16_N"/>
</dbReference>
<gene>
    <name evidence="12" type="ORF">BA92_11220</name>
</gene>
<dbReference type="SUPFAM" id="SSF63411">
    <property type="entry name" value="LuxS/MPP-like metallohydrolase"/>
    <property type="match status" value="4"/>
</dbReference>
<keyword evidence="13" id="KW-1185">Reference proteome</keyword>
<feature type="domain" description="Peptidase M16 N-terminal" evidence="10">
    <location>
        <begin position="50"/>
        <end position="170"/>
    </location>
</feature>
<evidence type="ECO:0000313" key="13">
    <source>
        <dbReference type="Proteomes" id="UP000031980"/>
    </source>
</evidence>
<dbReference type="Gene3D" id="3.30.830.10">
    <property type="entry name" value="Metalloenzyme, LuxS/M16 peptidase-like"/>
    <property type="match status" value="4"/>
</dbReference>
<evidence type="ECO:0000256" key="2">
    <source>
        <dbReference type="ARBA" id="ARBA00007261"/>
    </source>
</evidence>
<evidence type="ECO:0000256" key="4">
    <source>
        <dbReference type="ARBA" id="ARBA00022723"/>
    </source>
</evidence>
<evidence type="ECO:0000256" key="1">
    <source>
        <dbReference type="ARBA" id="ARBA00001947"/>
    </source>
</evidence>
<keyword evidence="6" id="KW-0862">Zinc</keyword>
<dbReference type="InterPro" id="IPR001431">
    <property type="entry name" value="Pept_M16_Zn_BS"/>
</dbReference>
<keyword evidence="3" id="KW-0645">Protease</keyword>
<evidence type="ECO:0000256" key="8">
    <source>
        <dbReference type="RuleBase" id="RU004447"/>
    </source>
</evidence>
<keyword evidence="4" id="KW-0479">Metal-binding</keyword>
<dbReference type="GO" id="GO:0046872">
    <property type="term" value="F:metal ion binding"/>
    <property type="evidence" value="ECO:0007669"/>
    <property type="project" value="UniProtKB-KW"/>
</dbReference>
<dbReference type="GO" id="GO:0004222">
    <property type="term" value="F:metalloendopeptidase activity"/>
    <property type="evidence" value="ECO:0007669"/>
    <property type="project" value="InterPro"/>
</dbReference>
<feature type="chain" id="PRO_5043118899" evidence="9">
    <location>
        <begin position="22"/>
        <end position="938"/>
    </location>
</feature>
<feature type="domain" description="Peptidase M16 C-terminal" evidence="11">
    <location>
        <begin position="688"/>
        <end position="866"/>
    </location>
</feature>
<dbReference type="Pfam" id="PF05193">
    <property type="entry name" value="Peptidase_M16_C"/>
    <property type="match status" value="2"/>
</dbReference>
<organism evidence="12 13">
    <name type="scientific">Sanguibacteroides justesenii</name>
    <dbReference type="NCBI Taxonomy" id="1547597"/>
    <lineage>
        <taxon>Bacteria</taxon>
        <taxon>Pseudomonadati</taxon>
        <taxon>Bacteroidota</taxon>
        <taxon>Bacteroidia</taxon>
        <taxon>Bacteroidales</taxon>
        <taxon>Porphyromonadaceae</taxon>
        <taxon>Sanguibacteroides</taxon>
    </lineage>
</organism>
<evidence type="ECO:0000256" key="5">
    <source>
        <dbReference type="ARBA" id="ARBA00022801"/>
    </source>
</evidence>
<dbReference type="InterPro" id="IPR007863">
    <property type="entry name" value="Peptidase_M16_C"/>
</dbReference>
<dbReference type="Pfam" id="PF00675">
    <property type="entry name" value="Peptidase_M16"/>
    <property type="match status" value="1"/>
</dbReference>
<dbReference type="PANTHER" id="PTHR43690">
    <property type="entry name" value="NARDILYSIN"/>
    <property type="match status" value="1"/>
</dbReference>
<reference evidence="12 13" key="1">
    <citation type="submission" date="2014-07" db="EMBL/GenBank/DDBJ databases">
        <title>Porphyromonadaceae bacterium OUH 308042 = ATCC BAA-2681 = DSM 28342 draft genome.</title>
        <authorList>
            <person name="Sydenham T.V."/>
            <person name="Hasman H."/>
            <person name="Justensen U.S."/>
        </authorList>
    </citation>
    <scope>NUCLEOTIDE SEQUENCE [LARGE SCALE GENOMIC DNA]</scope>
    <source>
        <strain evidence="12 13">OUH 308042</strain>
    </source>
</reference>
<evidence type="ECO:0000313" key="12">
    <source>
        <dbReference type="EMBL" id="KIO43959.1"/>
    </source>
</evidence>
<sequence length="938" mass="106671">MVKRLLIVCAIISLISANLFAQYDMKAPLPLDPQVRTGKLANGLTYYVRHNAEPKERASFYIIQNVGAILENDDQDGLAHFLEHMAFNGTKHFPGRKGIVNMLEKHGVEFGRNINAYTAQDETVYNISDVPTTNEGLMDTCLLVLHDWSHYLILEGDEIDSERGVITEEWRTRRTPGFRIRAQVMPVLLEGSKYAERDVIGNLDIIKNFKYQTLRDYYHKWYRPDLQAIAVVGDFDVDRMEKKIIELFSQIPPVKDAAVREVYTVPAHEDIRYVCATDKEVTQSSVAVYIKFPTSPKEEKNHQYMRNELLKSFYNAMLSQRIRELLQKGNPPFINGSSGFSGMVRGTGIYIMSATAKPNEEALALEAIYRENERVKRFGFTEGELERVKTNTLVSLESALKQKDKISSESYIEEIKQNFLEGEPMVDFDYYYNFMKTIIPTVTVEEISALAQEYIKPQNMVIVVQGPSEGATHITKEEALAVMDKVDKSDIEPYKDQIAESSLINEELPGAKIVSVKKLPQFDAEEWTLANGAKVVYRKADYEKDQVVVTSYSKGGTSLYDLDKLASAQVTADLVGAYGLGDYDNITLGKLLTGKRAGSKVSIGSLSESVGGSSIPKDFETLMQLIYLRFEKPRFDKEVHNTLMQRQYAAIANMQKNPQKIMQDSIDLITSNYNPRTLLVNKEFFDRVSIEQIEEIYRDRIKDASDFIFFIVGNIDAEIAKTMAEKYIGSIKSYNRKETWRDNKVRGPKGKTEKVIEIALTTPKTTVITHHSKEMKYSVANNIYNNILKGILDLRYTENIREKEGGTYGVGVNAGSSREPYQSYSMTMSFDCDPDKAEHLKSLLYVEIDKLMKEGPTQEELDKVVTTMKKNREQGKEHNSYWLNALTTYFISGININDPKNFDKIVDSVKPKDIQNFAKKLFKGADVVDLMFVPKAQE</sequence>
<comment type="cofactor">
    <cofactor evidence="1">
        <name>Zn(2+)</name>
        <dbReference type="ChEBI" id="CHEBI:29105"/>
    </cofactor>
</comment>
<keyword evidence="7" id="KW-0482">Metalloprotease</keyword>
<dbReference type="InterPro" id="IPR050626">
    <property type="entry name" value="Peptidase_M16"/>
</dbReference>
<feature type="domain" description="Peptidase M16 C-terminal" evidence="11">
    <location>
        <begin position="209"/>
        <end position="391"/>
    </location>
</feature>
<keyword evidence="5" id="KW-0378">Hydrolase</keyword>
<accession>A0A0C3RFF0</accession>
<dbReference type="PANTHER" id="PTHR43690:SF34">
    <property type="entry name" value="ZINC PROTEASE PQQL-LIKE"/>
    <property type="match status" value="1"/>
</dbReference>
<proteinExistence type="inferred from homology"/>
<evidence type="ECO:0000256" key="7">
    <source>
        <dbReference type="ARBA" id="ARBA00023049"/>
    </source>
</evidence>
<keyword evidence="9" id="KW-0732">Signal</keyword>